<keyword evidence="2" id="KW-1185">Reference proteome</keyword>
<dbReference type="AlphaFoldDB" id="A0AAV5KRG1"/>
<organism evidence="1 2">
    <name type="scientific">Rubroshorea leprosula</name>
    <dbReference type="NCBI Taxonomy" id="152421"/>
    <lineage>
        <taxon>Eukaryota</taxon>
        <taxon>Viridiplantae</taxon>
        <taxon>Streptophyta</taxon>
        <taxon>Embryophyta</taxon>
        <taxon>Tracheophyta</taxon>
        <taxon>Spermatophyta</taxon>
        <taxon>Magnoliopsida</taxon>
        <taxon>eudicotyledons</taxon>
        <taxon>Gunneridae</taxon>
        <taxon>Pentapetalae</taxon>
        <taxon>rosids</taxon>
        <taxon>malvids</taxon>
        <taxon>Malvales</taxon>
        <taxon>Dipterocarpaceae</taxon>
        <taxon>Rubroshorea</taxon>
    </lineage>
</organism>
<evidence type="ECO:0008006" key="3">
    <source>
        <dbReference type="Google" id="ProtNLM"/>
    </source>
</evidence>
<accession>A0AAV5KRG1</accession>
<evidence type="ECO:0000313" key="1">
    <source>
        <dbReference type="EMBL" id="GKV27053.1"/>
    </source>
</evidence>
<protein>
    <recommendedName>
        <fullName evidence="3">Mitochondrial protein</fullName>
    </recommendedName>
</protein>
<reference evidence="1 2" key="1">
    <citation type="journal article" date="2021" name="Commun. Biol.">
        <title>The genome of Shorea leprosula (Dipterocarpaceae) highlights the ecological relevance of drought in aseasonal tropical rainforests.</title>
        <authorList>
            <person name="Ng K.K.S."/>
            <person name="Kobayashi M.J."/>
            <person name="Fawcett J.A."/>
            <person name="Hatakeyama M."/>
            <person name="Paape T."/>
            <person name="Ng C.H."/>
            <person name="Ang C.C."/>
            <person name="Tnah L.H."/>
            <person name="Lee C.T."/>
            <person name="Nishiyama T."/>
            <person name="Sese J."/>
            <person name="O'Brien M.J."/>
            <person name="Copetti D."/>
            <person name="Mohd Noor M.I."/>
            <person name="Ong R.C."/>
            <person name="Putra M."/>
            <person name="Sireger I.Z."/>
            <person name="Indrioko S."/>
            <person name="Kosugi Y."/>
            <person name="Izuno A."/>
            <person name="Isagi Y."/>
            <person name="Lee S.L."/>
            <person name="Shimizu K.K."/>
        </authorList>
    </citation>
    <scope>NUCLEOTIDE SEQUENCE [LARGE SCALE GENOMIC DNA]</scope>
    <source>
        <strain evidence="1">214</strain>
    </source>
</reference>
<name>A0AAV5KRG1_9ROSI</name>
<proteinExistence type="predicted"/>
<evidence type="ECO:0000313" key="2">
    <source>
        <dbReference type="Proteomes" id="UP001054252"/>
    </source>
</evidence>
<dbReference type="EMBL" id="BPVZ01000074">
    <property type="protein sequence ID" value="GKV27053.1"/>
    <property type="molecule type" value="Genomic_DNA"/>
</dbReference>
<dbReference type="Proteomes" id="UP001054252">
    <property type="component" value="Unassembled WGS sequence"/>
</dbReference>
<comment type="caution">
    <text evidence="1">The sequence shown here is derived from an EMBL/GenBank/DDBJ whole genome shotgun (WGS) entry which is preliminary data.</text>
</comment>
<sequence>MKDLNALSYFLGLEVTSSDDGYLFFQTKYASNLISKAGLIDSKTASTPLEPNVRLTPMDGSPLVDLIHYK</sequence>
<gene>
    <name evidence="1" type="ORF">SLEP1_g36261</name>
</gene>